<proteinExistence type="predicted"/>
<reference evidence="2" key="1">
    <citation type="journal article" date="2019" name="Int. J. Syst. Evol. Microbiol.">
        <title>The Global Catalogue of Microorganisms (GCM) 10K type strain sequencing project: providing services to taxonomists for standard genome sequencing and annotation.</title>
        <authorList>
            <consortium name="The Broad Institute Genomics Platform"/>
            <consortium name="The Broad Institute Genome Sequencing Center for Infectious Disease"/>
            <person name="Wu L."/>
            <person name="Ma J."/>
        </authorList>
    </citation>
    <scope>NUCLEOTIDE SEQUENCE [LARGE SCALE GENOMIC DNA]</scope>
    <source>
        <strain evidence="2">JCM 11136</strain>
    </source>
</reference>
<evidence type="ECO:0000313" key="1">
    <source>
        <dbReference type="EMBL" id="GAA0923870.1"/>
    </source>
</evidence>
<organism evidence="1 2">
    <name type="scientific">Nonomuraea longicatena</name>
    <dbReference type="NCBI Taxonomy" id="83682"/>
    <lineage>
        <taxon>Bacteria</taxon>
        <taxon>Bacillati</taxon>
        <taxon>Actinomycetota</taxon>
        <taxon>Actinomycetes</taxon>
        <taxon>Streptosporangiales</taxon>
        <taxon>Streptosporangiaceae</taxon>
        <taxon>Nonomuraea</taxon>
    </lineage>
</organism>
<name>A0ABP3ZLW0_9ACTN</name>
<keyword evidence="2" id="KW-1185">Reference proteome</keyword>
<gene>
    <name evidence="1" type="ORF">GCM10009560_23980</name>
</gene>
<accession>A0ABP3ZLW0</accession>
<sequence length="237" mass="25033">MVIVASVLGGVAGVAGLIYLIGSLGGESSPSRPAGSALVLPDTVRPESFRGWGSPKLFEPVGTRAKDPQPLTEKELFAGKTLTGDKKPALKLVKSELGKDCAAALWGQDLVDRVAESECTQAARAMYRSTDGRYVAQYTLLNLRDAKSADALVTYLRSGYRGGWTHPLKTAKATFPAGGHTVSGGYALGHYVGLLWLGRADGGEPTAKDDFVSLTLTLRGAEKPIYRRVVTISGAPK</sequence>
<dbReference type="Proteomes" id="UP001501578">
    <property type="component" value="Unassembled WGS sequence"/>
</dbReference>
<evidence type="ECO:0000313" key="2">
    <source>
        <dbReference type="Proteomes" id="UP001501578"/>
    </source>
</evidence>
<dbReference type="EMBL" id="BAAAHQ010000010">
    <property type="protein sequence ID" value="GAA0923870.1"/>
    <property type="molecule type" value="Genomic_DNA"/>
</dbReference>
<protein>
    <submittedName>
        <fullName evidence="1">Uncharacterized protein</fullName>
    </submittedName>
</protein>
<comment type="caution">
    <text evidence="1">The sequence shown here is derived from an EMBL/GenBank/DDBJ whole genome shotgun (WGS) entry which is preliminary data.</text>
</comment>